<evidence type="ECO:0000313" key="4">
    <source>
        <dbReference type="EMBL" id="KAF1988156.1"/>
    </source>
</evidence>
<dbReference type="OrthoDB" id="47801at2759"/>
<evidence type="ECO:0000256" key="2">
    <source>
        <dbReference type="ARBA" id="ARBA00022786"/>
    </source>
</evidence>
<reference evidence="4" key="1">
    <citation type="journal article" date="2020" name="Stud. Mycol.">
        <title>101 Dothideomycetes genomes: a test case for predicting lifestyles and emergence of pathogens.</title>
        <authorList>
            <person name="Haridas S."/>
            <person name="Albert R."/>
            <person name="Binder M."/>
            <person name="Bloem J."/>
            <person name="Labutti K."/>
            <person name="Salamov A."/>
            <person name="Andreopoulos B."/>
            <person name="Baker S."/>
            <person name="Barry K."/>
            <person name="Bills G."/>
            <person name="Bluhm B."/>
            <person name="Cannon C."/>
            <person name="Castanera R."/>
            <person name="Culley D."/>
            <person name="Daum C."/>
            <person name="Ezra D."/>
            <person name="Gonzalez J."/>
            <person name="Henrissat B."/>
            <person name="Kuo A."/>
            <person name="Liang C."/>
            <person name="Lipzen A."/>
            <person name="Lutzoni F."/>
            <person name="Magnuson J."/>
            <person name="Mondo S."/>
            <person name="Nolan M."/>
            <person name="Ohm R."/>
            <person name="Pangilinan J."/>
            <person name="Park H.-J."/>
            <person name="Ramirez L."/>
            <person name="Alfaro M."/>
            <person name="Sun H."/>
            <person name="Tritt A."/>
            <person name="Yoshinaga Y."/>
            <person name="Zwiers L.-H."/>
            <person name="Turgeon B."/>
            <person name="Goodwin S."/>
            <person name="Spatafora J."/>
            <person name="Crous P."/>
            <person name="Grigoriev I."/>
        </authorList>
    </citation>
    <scope>NUCLEOTIDE SEQUENCE</scope>
    <source>
        <strain evidence="4">CBS 113979</strain>
    </source>
</reference>
<name>A0A6G1H4K7_9PEZI</name>
<evidence type="ECO:0000259" key="3">
    <source>
        <dbReference type="PROSITE" id="PS50127"/>
    </source>
</evidence>
<feature type="domain" description="UBC core" evidence="3">
    <location>
        <begin position="199"/>
        <end position="360"/>
    </location>
</feature>
<accession>A0A6G1H4K7</accession>
<proteinExistence type="predicted"/>
<dbReference type="Proteomes" id="UP000800041">
    <property type="component" value="Unassembled WGS sequence"/>
</dbReference>
<dbReference type="EMBL" id="ML977149">
    <property type="protein sequence ID" value="KAF1988156.1"/>
    <property type="molecule type" value="Genomic_DNA"/>
</dbReference>
<dbReference type="AlphaFoldDB" id="A0A6G1H4K7"/>
<keyword evidence="5" id="KW-1185">Reference proteome</keyword>
<dbReference type="PROSITE" id="PS50127">
    <property type="entry name" value="UBC_2"/>
    <property type="match status" value="1"/>
</dbReference>
<dbReference type="InterPro" id="IPR000608">
    <property type="entry name" value="UBC"/>
</dbReference>
<organism evidence="4 5">
    <name type="scientific">Aulographum hederae CBS 113979</name>
    <dbReference type="NCBI Taxonomy" id="1176131"/>
    <lineage>
        <taxon>Eukaryota</taxon>
        <taxon>Fungi</taxon>
        <taxon>Dikarya</taxon>
        <taxon>Ascomycota</taxon>
        <taxon>Pezizomycotina</taxon>
        <taxon>Dothideomycetes</taxon>
        <taxon>Pleosporomycetidae</taxon>
        <taxon>Aulographales</taxon>
        <taxon>Aulographaceae</taxon>
    </lineage>
</organism>
<keyword evidence="1" id="KW-0808">Transferase</keyword>
<dbReference type="InterPro" id="IPR016135">
    <property type="entry name" value="UBQ-conjugating_enzyme/RWD"/>
</dbReference>
<protein>
    <recommendedName>
        <fullName evidence="3">UBC core domain-containing protein</fullName>
    </recommendedName>
</protein>
<gene>
    <name evidence="4" type="ORF">K402DRAFT_402863</name>
</gene>
<dbReference type="SUPFAM" id="SSF54495">
    <property type="entry name" value="UBC-like"/>
    <property type="match status" value="1"/>
</dbReference>
<evidence type="ECO:0000256" key="1">
    <source>
        <dbReference type="ARBA" id="ARBA00022679"/>
    </source>
</evidence>
<dbReference type="PANTHER" id="PTHR46116">
    <property type="entry name" value="(E3-INDEPENDENT) E2 UBIQUITIN-CONJUGATING ENZYME"/>
    <property type="match status" value="1"/>
</dbReference>
<dbReference type="SMART" id="SM00212">
    <property type="entry name" value="UBCc"/>
    <property type="match status" value="1"/>
</dbReference>
<sequence>MGAQLSTTTVFTDRISADAMMLISGLFPAFEKSSAFNVNPPSFLLSILRASSILDRAAEFMRNESIEEVISKASLYSKVCTFVIVLSTHHAMVTTVLSLRLGKAGKNLLHPSLANGKVMDTNDSRTSIAGCFANIGTQSQSILENTVANTAEFSSNEGRLTFEFCQMLSNLLQTVNAVAECVKANTQEFVKPGEDPWHREHCVSAVDDNDMFSSHCFSREAQMWMIPAIGRLDVMKAIIIGPEGTPYADGVFEFDIFCPKEYPKAPPRVNIKTTGRGTMRFNPNLYANGKVCLSLLNTLSGERWQPNKSTLLQVLVSIQGMVFYPEPYFNEPTRFYWASLQATSAGYNRRIQNATVLWGIMSAIGSCPLMWQPIYEQHFKANAERILRTAGEWSADPRKSKRNHLTIVVDGGTRTPVRESMSALRGALGAVDPERVTSAQDTEQYNAIIQRGSNALTDLQNVNKAF</sequence>
<evidence type="ECO:0000313" key="5">
    <source>
        <dbReference type="Proteomes" id="UP000800041"/>
    </source>
</evidence>
<dbReference type="Gene3D" id="3.10.110.10">
    <property type="entry name" value="Ubiquitin Conjugating Enzyme"/>
    <property type="match status" value="1"/>
</dbReference>
<dbReference type="GO" id="GO:0016740">
    <property type="term" value="F:transferase activity"/>
    <property type="evidence" value="ECO:0007669"/>
    <property type="project" value="UniProtKB-KW"/>
</dbReference>
<dbReference type="Pfam" id="PF00179">
    <property type="entry name" value="UQ_con"/>
    <property type="match status" value="1"/>
</dbReference>
<dbReference type="PANTHER" id="PTHR46116:SF39">
    <property type="entry name" value="BACULOVIRAL IAP REPEAT-CONTAINING PROTEIN 6"/>
    <property type="match status" value="1"/>
</dbReference>
<keyword evidence="2" id="KW-0833">Ubl conjugation pathway</keyword>